<dbReference type="PANTHER" id="PTHR24067">
    <property type="entry name" value="UBIQUITIN-CONJUGATING ENZYME E2"/>
    <property type="match status" value="1"/>
</dbReference>
<evidence type="ECO:0000313" key="4">
    <source>
        <dbReference type="Proteomes" id="UP000320475"/>
    </source>
</evidence>
<dbReference type="AlphaFoldDB" id="A0A507CS10"/>
<dbReference type="InterPro" id="IPR000608">
    <property type="entry name" value="UBC"/>
</dbReference>
<keyword evidence="1" id="KW-0833">Ubl conjugation pathway</keyword>
<evidence type="ECO:0000256" key="1">
    <source>
        <dbReference type="ARBA" id="ARBA00022786"/>
    </source>
</evidence>
<reference evidence="3 4" key="1">
    <citation type="journal article" date="2019" name="Sci. Rep.">
        <title>Comparative genomics of chytrid fungi reveal insights into the obligate biotrophic and pathogenic lifestyle of Synchytrium endobioticum.</title>
        <authorList>
            <person name="van de Vossenberg B.T.L.H."/>
            <person name="Warris S."/>
            <person name="Nguyen H.D.T."/>
            <person name="van Gent-Pelzer M.P.E."/>
            <person name="Joly D.L."/>
            <person name="van de Geest H.C."/>
            <person name="Bonants P.J.M."/>
            <person name="Smith D.S."/>
            <person name="Levesque C.A."/>
            <person name="van der Lee T.A.J."/>
        </authorList>
    </citation>
    <scope>NUCLEOTIDE SEQUENCE [LARGE SCALE GENOMIC DNA]</scope>
    <source>
        <strain evidence="3 4">LEV6574</strain>
    </source>
</reference>
<evidence type="ECO:0000313" key="3">
    <source>
        <dbReference type="EMBL" id="TPX41935.1"/>
    </source>
</evidence>
<dbReference type="SMART" id="SM00212">
    <property type="entry name" value="UBCc"/>
    <property type="match status" value="1"/>
</dbReference>
<dbReference type="InterPro" id="IPR050113">
    <property type="entry name" value="Ub_conjugating_enzyme"/>
</dbReference>
<dbReference type="Gene3D" id="3.10.110.10">
    <property type="entry name" value="Ubiquitin Conjugating Enzyme"/>
    <property type="match status" value="1"/>
</dbReference>
<dbReference type="Pfam" id="PF00179">
    <property type="entry name" value="UQ_con"/>
    <property type="match status" value="1"/>
</dbReference>
<dbReference type="VEuPathDB" id="FungiDB:SeMB42_g06085"/>
<evidence type="ECO:0000259" key="2">
    <source>
        <dbReference type="PROSITE" id="PS50127"/>
    </source>
</evidence>
<dbReference type="SUPFAM" id="SSF54495">
    <property type="entry name" value="UBC-like"/>
    <property type="match status" value="1"/>
</dbReference>
<dbReference type="OrthoDB" id="406833at2759"/>
<accession>A0A507CS10</accession>
<dbReference type="CDD" id="cd23808">
    <property type="entry name" value="UBCc_UBE2W"/>
    <property type="match status" value="1"/>
</dbReference>
<comment type="caution">
    <text evidence="3">The sequence shown here is derived from an EMBL/GenBank/DDBJ whole genome shotgun (WGS) entry which is preliminary data.</text>
</comment>
<dbReference type="EMBL" id="QEAM01000295">
    <property type="protein sequence ID" value="TPX41935.1"/>
    <property type="molecule type" value="Genomic_DNA"/>
</dbReference>
<name>A0A507CS10_9FUNG</name>
<dbReference type="InterPro" id="IPR016135">
    <property type="entry name" value="UBQ-conjugating_enzyme/RWD"/>
</dbReference>
<dbReference type="PROSITE" id="PS50127">
    <property type="entry name" value="UBC_2"/>
    <property type="match status" value="1"/>
</dbReference>
<sequence length="124" mass="13799">MSNIFTKRLTKELKDLETNPPQGIKVFQAEDDLRMWIIGVEGAPGTLYAGEAFKLQFKFGPNYPLESPEVVFVDNVPIHPHVKLAIHSYLCATEFSIAAPSNRFRYTATGTSACPSYTPIGHQL</sequence>
<feature type="domain" description="UBC core" evidence="2">
    <location>
        <begin position="4"/>
        <end position="124"/>
    </location>
</feature>
<gene>
    <name evidence="3" type="ORF">SeLEV6574_g05849</name>
</gene>
<dbReference type="Proteomes" id="UP000320475">
    <property type="component" value="Unassembled WGS sequence"/>
</dbReference>
<proteinExistence type="predicted"/>
<organism evidence="3 4">
    <name type="scientific">Synchytrium endobioticum</name>
    <dbReference type="NCBI Taxonomy" id="286115"/>
    <lineage>
        <taxon>Eukaryota</taxon>
        <taxon>Fungi</taxon>
        <taxon>Fungi incertae sedis</taxon>
        <taxon>Chytridiomycota</taxon>
        <taxon>Chytridiomycota incertae sedis</taxon>
        <taxon>Chytridiomycetes</taxon>
        <taxon>Synchytriales</taxon>
        <taxon>Synchytriaceae</taxon>
        <taxon>Synchytrium</taxon>
    </lineage>
</organism>
<protein>
    <recommendedName>
        <fullName evidence="2">UBC core domain-containing protein</fullName>
    </recommendedName>
</protein>